<dbReference type="CDD" id="cd02537">
    <property type="entry name" value="GT8_Glycogenin"/>
    <property type="match status" value="1"/>
</dbReference>
<feature type="compositionally biased region" description="Basic and acidic residues" evidence="3">
    <location>
        <begin position="502"/>
        <end position="511"/>
    </location>
</feature>
<feature type="compositionally biased region" description="Low complexity" evidence="3">
    <location>
        <begin position="640"/>
        <end position="650"/>
    </location>
</feature>
<dbReference type="InterPro" id="IPR029044">
    <property type="entry name" value="Nucleotide-diphossugar_trans"/>
</dbReference>
<feature type="compositionally biased region" description="Polar residues" evidence="3">
    <location>
        <begin position="370"/>
        <end position="390"/>
    </location>
</feature>
<feature type="compositionally biased region" description="Low complexity" evidence="3">
    <location>
        <begin position="391"/>
        <end position="401"/>
    </location>
</feature>
<feature type="compositionally biased region" description="Low complexity" evidence="3">
    <location>
        <begin position="906"/>
        <end position="918"/>
    </location>
</feature>
<feature type="compositionally biased region" description="Low complexity" evidence="3">
    <location>
        <begin position="697"/>
        <end position="707"/>
    </location>
</feature>
<evidence type="ECO:0000256" key="2">
    <source>
        <dbReference type="ARBA" id="ARBA00038934"/>
    </source>
</evidence>
<sequence>MGVFAWVTLATNDSYSLGALVLGHSLRRVGTPHDLVVLVTPGVSASMRDRLSSVFTLVQEVNLLDSRDEANLALLERPELGITFTKLHCWRLTQYEKCVFLDADTLVLKNSDELFEREELSAAPDPGWPDCFNSGVFVYRPSLDTFNALIKFALSKGSFDGGDQGLLNLFFSDWATKDISRHLPFIYNMVSTATYSYLPAYKAFGESAKIAHFIGSNKPWLQYFDSETRLVRPPQGSEHLQRLLQLWWDIFCSTVHPSLSPDMLGLAGALAQMTLGVPRSAEQTAFEEHMRKQAWEQGNMDYMGRDSFDNIWRKITETLAEAPPKPETQKAATGEVPTIKPIPEPIPLLSELAEPKSTTLPSTGADETPGITSSATKPTEPTLLMTQDSEPSLPKSAAPSVPSVPPEGPTPSPSPGDQVKVEQTVPHTPLVTEATPPTSPPVTASTADNRALTVDVSPLETPPLGSTPEKPLSDTQIPAPATQTVQVSESPVQAEAVYVSEQETKSTESKELPVPTQGIPSAIPAETKPTEDLSASQETLPAQKSPVSQPSPTQENPPASVALSSPVPSSLQEVPVIPSIPQVPLTQESLSAVSAPLASIPEPSQVPEVPVTSSNAQAPPAQESASASIPEPSPTPEVPVTPTLVHVPLTQESSSGSLPLASTPEPSPVSEVPATLSVAQVPPIQESSSVPVPPVSTPEQSPVASPIPQQPPPIQEVPADLTVPQQAASTEEALATPVTKHVEQKEPSSVQQHLPPTPPASPDSVETKPVLASPSTQAPVSSEKTEVKQREQKGSPPADKTESHSESAAEDIHQKPTAPVQASTTIDKTKPTLSETSPVIEKQDPEPTPTADQKVGPPVPPSPGLLPSAPAETAPTAAPPPSKPAPAEPPSPAPSSKSKEPPKTPTPAKAEGPAPTAPSKTQSSPVQDAPKKATEAKSSTGEKEGSAPSAQSKPEESPKSVPSKPSVSESPPSTPEASPSDQAPVPPKRRGHKGVGTAPPDQGAASKPAAQSPQSKGPKPGQKSKK</sequence>
<feature type="compositionally biased region" description="Pro residues" evidence="3">
    <location>
        <begin position="877"/>
        <end position="893"/>
    </location>
</feature>
<dbReference type="EC" id="2.4.1.186" evidence="2"/>
<dbReference type="InterPro" id="IPR050587">
    <property type="entry name" value="GNT1/Glycosyltrans_8"/>
</dbReference>
<evidence type="ECO:0000256" key="1">
    <source>
        <dbReference type="ARBA" id="ARBA00038162"/>
    </source>
</evidence>
<feature type="compositionally biased region" description="Low complexity" evidence="3">
    <location>
        <begin position="431"/>
        <end position="447"/>
    </location>
</feature>
<feature type="compositionally biased region" description="Polar residues" evidence="3">
    <location>
        <begin position="533"/>
        <end position="556"/>
    </location>
</feature>
<dbReference type="Proteomes" id="UP000235965">
    <property type="component" value="Unassembled WGS sequence"/>
</dbReference>
<dbReference type="SUPFAM" id="SSF53448">
    <property type="entry name" value="Nucleotide-diphospho-sugar transferases"/>
    <property type="match status" value="1"/>
</dbReference>
<dbReference type="PANTHER" id="PTHR11183">
    <property type="entry name" value="GLYCOGENIN SUBFAMILY MEMBER"/>
    <property type="match status" value="1"/>
</dbReference>
<feature type="region of interest" description="Disordered" evidence="3">
    <location>
        <begin position="589"/>
        <end position="1026"/>
    </location>
</feature>
<dbReference type="OrthoDB" id="2014201at2759"/>
<name>A0A2J7PQN1_9NEOP</name>
<comment type="similarity">
    <text evidence="1">Belongs to the glycosyltransferase 8 family. Glycogenin subfamily.</text>
</comment>
<feature type="compositionally biased region" description="Low complexity" evidence="3">
    <location>
        <begin position="557"/>
        <end position="571"/>
    </location>
</feature>
<dbReference type="InterPro" id="IPR002495">
    <property type="entry name" value="Glyco_trans_8"/>
</dbReference>
<dbReference type="AlphaFoldDB" id="A0A2J7PQN1"/>
<feature type="compositionally biased region" description="Polar residues" evidence="3">
    <location>
        <begin position="820"/>
        <end position="837"/>
    </location>
</feature>
<feature type="compositionally biased region" description="Low complexity" evidence="3">
    <location>
        <begin position="1004"/>
        <end position="1026"/>
    </location>
</feature>
<evidence type="ECO:0000313" key="4">
    <source>
        <dbReference type="EMBL" id="PNF18606.1"/>
    </source>
</evidence>
<feature type="region of interest" description="Disordered" evidence="3">
    <location>
        <begin position="319"/>
        <end position="343"/>
    </location>
</feature>
<feature type="compositionally biased region" description="Low complexity" evidence="3">
    <location>
        <begin position="613"/>
        <end position="630"/>
    </location>
</feature>
<dbReference type="GO" id="GO:0008466">
    <property type="term" value="F:glycogenin glucosyltransferase activity"/>
    <property type="evidence" value="ECO:0007669"/>
    <property type="project" value="UniProtKB-EC"/>
</dbReference>
<dbReference type="GO" id="GO:0005978">
    <property type="term" value="P:glycogen biosynthetic process"/>
    <property type="evidence" value="ECO:0007669"/>
    <property type="project" value="UniProtKB-ARBA"/>
</dbReference>
<evidence type="ECO:0000313" key="5">
    <source>
        <dbReference type="Proteomes" id="UP000235965"/>
    </source>
</evidence>
<dbReference type="STRING" id="105785.A0A2J7PQN1"/>
<feature type="compositionally biased region" description="Low complexity" evidence="3">
    <location>
        <begin position="959"/>
        <end position="980"/>
    </location>
</feature>
<feature type="compositionally biased region" description="Pro residues" evidence="3">
    <location>
        <begin position="402"/>
        <end position="414"/>
    </location>
</feature>
<accession>A0A2J7PQN1</accession>
<comment type="caution">
    <text evidence="4">The sequence shown here is derived from an EMBL/GenBank/DDBJ whole genome shotgun (WGS) entry which is preliminary data.</text>
</comment>
<dbReference type="InParanoid" id="A0A2J7PQN1"/>
<feature type="compositionally biased region" description="Low complexity" evidence="3">
    <location>
        <begin position="661"/>
        <end position="690"/>
    </location>
</feature>
<proteinExistence type="inferred from homology"/>
<dbReference type="FunFam" id="3.90.550.10:FF:000085">
    <property type="entry name" value="Glycogenin, isoform B"/>
    <property type="match status" value="1"/>
</dbReference>
<reference evidence="4 5" key="1">
    <citation type="submission" date="2017-12" db="EMBL/GenBank/DDBJ databases">
        <title>Hemimetabolous genomes reveal molecular basis of termite eusociality.</title>
        <authorList>
            <person name="Harrison M.C."/>
            <person name="Jongepier E."/>
            <person name="Robertson H.M."/>
            <person name="Arning N."/>
            <person name="Bitard-Feildel T."/>
            <person name="Chao H."/>
            <person name="Childers C.P."/>
            <person name="Dinh H."/>
            <person name="Doddapaneni H."/>
            <person name="Dugan S."/>
            <person name="Gowin J."/>
            <person name="Greiner C."/>
            <person name="Han Y."/>
            <person name="Hu H."/>
            <person name="Hughes D.S.T."/>
            <person name="Huylmans A.-K."/>
            <person name="Kemena C."/>
            <person name="Kremer L.P.M."/>
            <person name="Lee S.L."/>
            <person name="Lopez-Ezquerra A."/>
            <person name="Mallet L."/>
            <person name="Monroy-Kuhn J.M."/>
            <person name="Moser A."/>
            <person name="Murali S.C."/>
            <person name="Muzny D.M."/>
            <person name="Otani S."/>
            <person name="Piulachs M.-D."/>
            <person name="Poelchau M."/>
            <person name="Qu J."/>
            <person name="Schaub F."/>
            <person name="Wada-Katsumata A."/>
            <person name="Worley K.C."/>
            <person name="Xie Q."/>
            <person name="Ylla G."/>
            <person name="Poulsen M."/>
            <person name="Gibbs R.A."/>
            <person name="Schal C."/>
            <person name="Richards S."/>
            <person name="Belles X."/>
            <person name="Korb J."/>
            <person name="Bornberg-Bauer E."/>
        </authorList>
    </citation>
    <scope>NUCLEOTIDE SEQUENCE [LARGE SCALE GENOMIC DNA]</scope>
    <source>
        <tissue evidence="4">Whole body</tissue>
    </source>
</reference>
<dbReference type="Gene3D" id="3.90.550.10">
    <property type="entry name" value="Spore Coat Polysaccharide Biosynthesis Protein SpsA, Chain A"/>
    <property type="match status" value="1"/>
</dbReference>
<gene>
    <name evidence="4" type="ORF">B7P43_G05055</name>
</gene>
<feature type="compositionally biased region" description="Basic and acidic residues" evidence="3">
    <location>
        <begin position="783"/>
        <end position="814"/>
    </location>
</feature>
<feature type="compositionally biased region" description="Low complexity" evidence="3">
    <location>
        <begin position="865"/>
        <end position="876"/>
    </location>
</feature>
<evidence type="ECO:0000256" key="3">
    <source>
        <dbReference type="SAM" id="MobiDB-lite"/>
    </source>
</evidence>
<feature type="region of interest" description="Disordered" evidence="3">
    <location>
        <begin position="355"/>
        <end position="572"/>
    </location>
</feature>
<keyword evidence="5" id="KW-1185">Reference proteome</keyword>
<protein>
    <recommendedName>
        <fullName evidence="2">glycogenin glucosyltransferase</fullName>
        <ecNumber evidence="2">2.4.1.186</ecNumber>
    </recommendedName>
</protein>
<feature type="compositionally biased region" description="Basic and acidic residues" evidence="3">
    <location>
        <begin position="929"/>
        <end position="945"/>
    </location>
</feature>
<feature type="compositionally biased region" description="Polar residues" evidence="3">
    <location>
        <begin position="473"/>
        <end position="491"/>
    </location>
</feature>
<feature type="compositionally biased region" description="Polar residues" evidence="3">
    <location>
        <begin position="773"/>
        <end position="782"/>
    </location>
</feature>
<organism evidence="4 5">
    <name type="scientific">Cryptotermes secundus</name>
    <dbReference type="NCBI Taxonomy" id="105785"/>
    <lineage>
        <taxon>Eukaryota</taxon>
        <taxon>Metazoa</taxon>
        <taxon>Ecdysozoa</taxon>
        <taxon>Arthropoda</taxon>
        <taxon>Hexapoda</taxon>
        <taxon>Insecta</taxon>
        <taxon>Pterygota</taxon>
        <taxon>Neoptera</taxon>
        <taxon>Polyneoptera</taxon>
        <taxon>Dictyoptera</taxon>
        <taxon>Blattodea</taxon>
        <taxon>Blattoidea</taxon>
        <taxon>Termitoidae</taxon>
        <taxon>Kalotermitidae</taxon>
        <taxon>Cryptotermitinae</taxon>
        <taxon>Cryptotermes</taxon>
    </lineage>
</organism>
<dbReference type="EMBL" id="NEVH01022635">
    <property type="protein sequence ID" value="PNF18606.1"/>
    <property type="molecule type" value="Genomic_DNA"/>
</dbReference>
<dbReference type="Pfam" id="PF01501">
    <property type="entry name" value="Glyco_transf_8"/>
    <property type="match status" value="1"/>
</dbReference>